<comment type="caution">
    <text evidence="12">The sequence shown here is derived from an EMBL/GenBank/DDBJ whole genome shotgun (WGS) entry which is preliminary data.</text>
</comment>
<keyword evidence="5 8" id="KW-0804">Transcription</keyword>
<evidence type="ECO:0000256" key="7">
    <source>
        <dbReference type="ARBA" id="ARBA00025127"/>
    </source>
</evidence>
<evidence type="ECO:0000256" key="9">
    <source>
        <dbReference type="SAM" id="MobiDB-lite"/>
    </source>
</evidence>
<reference evidence="12" key="2">
    <citation type="submission" date="2020-05" db="EMBL/GenBank/DDBJ databases">
        <authorList>
            <person name="Kim H.-S."/>
            <person name="Proctor R.H."/>
            <person name="Brown D.W."/>
        </authorList>
    </citation>
    <scope>NUCLEOTIDE SEQUENCE</scope>
    <source>
        <strain evidence="12">NRRL 22465</strain>
    </source>
</reference>
<organism evidence="12 13">
    <name type="scientific">Fusarium zealandicum</name>
    <dbReference type="NCBI Taxonomy" id="1053134"/>
    <lineage>
        <taxon>Eukaryota</taxon>
        <taxon>Fungi</taxon>
        <taxon>Dikarya</taxon>
        <taxon>Ascomycota</taxon>
        <taxon>Pezizomycotina</taxon>
        <taxon>Sordariomycetes</taxon>
        <taxon>Hypocreomycetidae</taxon>
        <taxon>Hypocreales</taxon>
        <taxon>Nectriaceae</taxon>
        <taxon>Fusarium</taxon>
        <taxon>Fusarium staphyleae species complex</taxon>
    </lineage>
</organism>
<feature type="region of interest" description="Disordered" evidence="9">
    <location>
        <begin position="390"/>
        <end position="472"/>
    </location>
</feature>
<evidence type="ECO:0000256" key="3">
    <source>
        <dbReference type="ARBA" id="ARBA00011206"/>
    </source>
</evidence>
<comment type="similarity">
    <text evidence="2 8">Belongs to the RNA polymerase beta chain family.</text>
</comment>
<dbReference type="Pfam" id="PF05645">
    <property type="entry name" value="RNA_pol_Rpc82"/>
    <property type="match status" value="1"/>
</dbReference>
<accession>A0A8H4UVA9</accession>
<sequence>MSRDFAPVSQICTRGIGPVSLQYLLGLAPGKNQRSIPFAPQKKHPSLLVLSGALSPRSRRNLTVDIAHNKEKIGSYARGPYFYSTVLSLINDAPVATVEALEIVRGSLGASNARYPDTDVTSYQANSDACYNLVRSGKILDVVEHRYGTAERELAQTLMLLGHARIADLSHAFGSRAPKVNGHTNGDHDSHNGLIESENHLNYVLVRLIRAEIIETVRPESFRNPRDVQREIEDDVTKTRPGEKVNKNKGEAQRQIIERLRTFRDQPKTLKRQLGLSGDVAPKRRKLTNGTAQNGHAYDHDAPRLNPNVVVKLNHERCLVELRNQRLANFAAEMLGEVTGAVYRTVLDIVASNLSRCQSDPLLDDEVPGQQRAVTTVDIFDHLDESINVQSGIGKTSKEKIDSESAERVRETAPDTDDDSDDSDAGPPGRRKTFDVDEDEDEWAEDDDEDEKPEATNGERTSKVKFDDAVSSSDSRITQMRRHLLLLAESKHQFLRHCGTYGRGQWTVDFARIMGRLQETELDAIIEQSHGRHGLRLTRILREKGKLDEKMLPSAALMKKGDVQGKMLAMQMAGVVDVQEVPKDSSRLANRTLFFWFFDRERAQAQALDDIYKAMLRCLQTLQVERHKERNILSFVERKDVQGKEEEVMTAEHYNKYNTHLEVQNKLLGQVMRLDELVSVLRDY</sequence>
<evidence type="ECO:0000259" key="11">
    <source>
        <dbReference type="Pfam" id="PF22536"/>
    </source>
</evidence>
<evidence type="ECO:0000256" key="4">
    <source>
        <dbReference type="ARBA" id="ARBA00022478"/>
    </source>
</evidence>
<dbReference type="Pfam" id="PF22536">
    <property type="entry name" value="WHD_POLR3C"/>
    <property type="match status" value="1"/>
</dbReference>
<name>A0A8H4UVA9_9HYPO</name>
<dbReference type="EMBL" id="JABEYC010000009">
    <property type="protein sequence ID" value="KAF4984632.1"/>
    <property type="molecule type" value="Genomic_DNA"/>
</dbReference>
<protein>
    <recommendedName>
        <fullName evidence="8">DNA-directed RNA polymerase III subunit RPC3</fullName>
        <shortName evidence="8">RNA polymerase III subunit C3</shortName>
    </recommendedName>
</protein>
<dbReference type="InterPro" id="IPR039748">
    <property type="entry name" value="RPC3"/>
</dbReference>
<proteinExistence type="inferred from homology"/>
<keyword evidence="13" id="KW-1185">Reference proteome</keyword>
<dbReference type="OrthoDB" id="272392at2759"/>
<dbReference type="InterPro" id="IPR036388">
    <property type="entry name" value="WH-like_DNA-bd_sf"/>
</dbReference>
<comment type="subunit">
    <text evidence="3 8">Component of the RNA polymerase III (Pol III) complex consisting of 17 subunits.</text>
</comment>
<dbReference type="GO" id="GO:0003697">
    <property type="term" value="F:single-stranded DNA binding"/>
    <property type="evidence" value="ECO:0007669"/>
    <property type="project" value="UniProtKB-UniRule"/>
</dbReference>
<evidence type="ECO:0000313" key="13">
    <source>
        <dbReference type="Proteomes" id="UP000635477"/>
    </source>
</evidence>
<evidence type="ECO:0000256" key="2">
    <source>
        <dbReference type="ARBA" id="ARBA00006835"/>
    </source>
</evidence>
<feature type="compositionally biased region" description="Acidic residues" evidence="9">
    <location>
        <begin position="414"/>
        <end position="424"/>
    </location>
</feature>
<dbReference type="PANTHER" id="PTHR12949">
    <property type="entry name" value="RNA POLYMERASE III DNA DIRECTED -RELATED"/>
    <property type="match status" value="1"/>
</dbReference>
<evidence type="ECO:0000256" key="5">
    <source>
        <dbReference type="ARBA" id="ARBA00023163"/>
    </source>
</evidence>
<gene>
    <name evidence="12" type="ORF">FZEAL_208</name>
</gene>
<keyword evidence="4 8" id="KW-0240">DNA-directed RNA polymerase</keyword>
<evidence type="ECO:0000256" key="1">
    <source>
        <dbReference type="ARBA" id="ARBA00004123"/>
    </source>
</evidence>
<keyword evidence="6 8" id="KW-0539">Nucleus</keyword>
<feature type="domain" description="DNA-directed RNA polymerase III subunit RPC3 winged-helix" evidence="11">
    <location>
        <begin position="523"/>
        <end position="597"/>
    </location>
</feature>
<comment type="function">
    <text evidence="7 8">DNA-dependent RNA polymerase catalyzes the transcription of DNA into RNA using the four ribonucleoside triphosphates as substrates. Specific core component of RNA polymerase III which synthesizes small RNAs, such as 5S rRNA and tRNAs.</text>
</comment>
<feature type="domain" description="RNA polymerase III Rpc82 C -terminal" evidence="10">
    <location>
        <begin position="205"/>
        <end position="517"/>
    </location>
</feature>
<dbReference type="GO" id="GO:0006351">
    <property type="term" value="P:DNA-templated transcription"/>
    <property type="evidence" value="ECO:0007669"/>
    <property type="project" value="InterPro"/>
</dbReference>
<dbReference type="Gene3D" id="1.10.10.10">
    <property type="entry name" value="Winged helix-like DNA-binding domain superfamily/Winged helix DNA-binding domain"/>
    <property type="match status" value="1"/>
</dbReference>
<comment type="subcellular location">
    <subcellularLocation>
        <location evidence="1 8">Nucleus</location>
    </subcellularLocation>
</comment>
<dbReference type="AlphaFoldDB" id="A0A8H4UVA9"/>
<dbReference type="GO" id="GO:0005666">
    <property type="term" value="C:RNA polymerase III complex"/>
    <property type="evidence" value="ECO:0007669"/>
    <property type="project" value="UniProtKB-UniRule"/>
</dbReference>
<feature type="region of interest" description="Disordered" evidence="9">
    <location>
        <begin position="274"/>
        <end position="303"/>
    </location>
</feature>
<dbReference type="InterPro" id="IPR008806">
    <property type="entry name" value="RNA_pol_III_Rpc82_C"/>
</dbReference>
<evidence type="ECO:0000259" key="10">
    <source>
        <dbReference type="Pfam" id="PF05645"/>
    </source>
</evidence>
<reference evidence="12" key="1">
    <citation type="journal article" date="2020" name="BMC Genomics">
        <title>Correction to: Identification and distribution of gene clusters required for synthesis of sphingolipid metabolism inhibitors in diverse species of the filamentous fungus Fusarium.</title>
        <authorList>
            <person name="Kim H.S."/>
            <person name="Lohmar J.M."/>
            <person name="Busman M."/>
            <person name="Brown D.W."/>
            <person name="Naumann T.A."/>
            <person name="Divon H.H."/>
            <person name="Lysoe E."/>
            <person name="Uhlig S."/>
            <person name="Proctor R.H."/>
        </authorList>
    </citation>
    <scope>NUCLEOTIDE SEQUENCE</scope>
    <source>
        <strain evidence="12">NRRL 22465</strain>
    </source>
</reference>
<dbReference type="InterPro" id="IPR055207">
    <property type="entry name" value="POLR3C_WHD"/>
</dbReference>
<evidence type="ECO:0000256" key="6">
    <source>
        <dbReference type="ARBA" id="ARBA00023242"/>
    </source>
</evidence>
<evidence type="ECO:0000313" key="12">
    <source>
        <dbReference type="EMBL" id="KAF4984632.1"/>
    </source>
</evidence>
<evidence type="ECO:0000256" key="8">
    <source>
        <dbReference type="RuleBase" id="RU367076"/>
    </source>
</evidence>
<feature type="compositionally biased region" description="Acidic residues" evidence="9">
    <location>
        <begin position="436"/>
        <end position="452"/>
    </location>
</feature>
<feature type="compositionally biased region" description="Basic and acidic residues" evidence="9">
    <location>
        <begin position="396"/>
        <end position="413"/>
    </location>
</feature>
<feature type="region of interest" description="Disordered" evidence="9">
    <location>
        <begin position="234"/>
        <end position="253"/>
    </location>
</feature>
<dbReference type="Proteomes" id="UP000635477">
    <property type="component" value="Unassembled WGS sequence"/>
</dbReference>
<dbReference type="PANTHER" id="PTHR12949:SF0">
    <property type="entry name" value="DNA-DIRECTED RNA POLYMERASE III SUBUNIT RPC3"/>
    <property type="match status" value="1"/>
</dbReference>